<dbReference type="CDD" id="cd00063">
    <property type="entry name" value="FN3"/>
    <property type="match status" value="4"/>
</dbReference>
<evidence type="ECO:0000259" key="7">
    <source>
        <dbReference type="PROSITE" id="PS50853"/>
    </source>
</evidence>
<dbReference type="CDD" id="cd05748">
    <property type="entry name" value="Ig_Titin_like"/>
    <property type="match status" value="2"/>
</dbReference>
<dbReference type="GO" id="GO:0045214">
    <property type="term" value="P:sarcomere organization"/>
    <property type="evidence" value="ECO:0007669"/>
    <property type="project" value="TreeGrafter"/>
</dbReference>
<dbReference type="AlphaFoldDB" id="A0A8C2U5P1"/>
<dbReference type="SUPFAM" id="SSF48726">
    <property type="entry name" value="Immunoglobulin"/>
    <property type="match status" value="5"/>
</dbReference>
<dbReference type="InterPro" id="IPR003598">
    <property type="entry name" value="Ig_sub2"/>
</dbReference>
<dbReference type="PRINTS" id="PR00014">
    <property type="entry name" value="FNTYPEIII"/>
</dbReference>
<dbReference type="FunFam" id="2.60.40.10:FF:000867">
    <property type="entry name" value="Titin a"/>
    <property type="match status" value="1"/>
</dbReference>
<evidence type="ECO:0000313" key="8">
    <source>
        <dbReference type="Ensembl" id="ENSCJPP00005021714.1"/>
    </source>
</evidence>
<dbReference type="PANTHER" id="PTHR14340">
    <property type="entry name" value="MICROFIBRIL-ASSOCIATED GLYCOPROTEIN 3"/>
    <property type="match status" value="1"/>
</dbReference>
<dbReference type="GeneTree" id="ENSGT01150000286978"/>
<dbReference type="PROSITE" id="PS50853">
    <property type="entry name" value="FN3"/>
    <property type="match status" value="3"/>
</dbReference>
<evidence type="ECO:0008006" key="10">
    <source>
        <dbReference type="Google" id="ProtNLM"/>
    </source>
</evidence>
<evidence type="ECO:0000256" key="1">
    <source>
        <dbReference type="ARBA" id="ARBA00004496"/>
    </source>
</evidence>
<proteinExistence type="inferred from homology"/>
<dbReference type="Pfam" id="PF00041">
    <property type="entry name" value="fn3"/>
    <property type="match status" value="2"/>
</dbReference>
<dbReference type="FunFam" id="2.60.40.10:FF:000002">
    <property type="entry name" value="Titin a"/>
    <property type="match status" value="1"/>
</dbReference>
<dbReference type="SMART" id="SM00060">
    <property type="entry name" value="FN3"/>
    <property type="match status" value="4"/>
</dbReference>
<feature type="domain" description="Ig-like" evidence="6">
    <location>
        <begin position="750"/>
        <end position="840"/>
    </location>
</feature>
<reference evidence="8" key="2">
    <citation type="submission" date="2025-08" db="UniProtKB">
        <authorList>
            <consortium name="Ensembl"/>
        </authorList>
    </citation>
    <scope>IDENTIFICATION</scope>
</reference>
<dbReference type="PANTHER" id="PTHR14340:SF9">
    <property type="entry name" value="FIBRONECTIN TYPE-III DOMAIN-CONTAINING PROTEIN"/>
    <property type="match status" value="1"/>
</dbReference>
<comment type="similarity">
    <text evidence="2">Belongs to the protein kinase superfamily. CAMK Ser/Thr protein kinase family.</text>
</comment>
<keyword evidence="3" id="KW-0963">Cytoplasm</keyword>
<reference evidence="8" key="1">
    <citation type="submission" date="2015-11" db="EMBL/GenBank/DDBJ databases">
        <authorList>
            <consortium name="International Coturnix japonica Genome Analysis Consortium"/>
            <person name="Warren W."/>
            <person name="Burt D.W."/>
            <person name="Antin P.B."/>
            <person name="Lanford R."/>
            <person name="Gros J."/>
            <person name="Wilson R.K."/>
        </authorList>
    </citation>
    <scope>NUCLEOTIDE SEQUENCE [LARGE SCALE GENOMIC DNA]</scope>
</reference>
<feature type="domain" description="Fibronectin type-III" evidence="7">
    <location>
        <begin position="642"/>
        <end position="735"/>
    </location>
</feature>
<evidence type="ECO:0000256" key="3">
    <source>
        <dbReference type="ARBA" id="ARBA00022490"/>
    </source>
</evidence>
<dbReference type="GO" id="GO:0048738">
    <property type="term" value="P:cardiac muscle tissue development"/>
    <property type="evidence" value="ECO:0007669"/>
    <property type="project" value="TreeGrafter"/>
</dbReference>
<feature type="domain" description="Fibronectin type-III" evidence="7">
    <location>
        <begin position="457"/>
        <end position="538"/>
    </location>
</feature>
<evidence type="ECO:0000259" key="6">
    <source>
        <dbReference type="PROSITE" id="PS50835"/>
    </source>
</evidence>
<dbReference type="InterPro" id="IPR003961">
    <property type="entry name" value="FN3_dom"/>
</dbReference>
<reference evidence="8" key="3">
    <citation type="submission" date="2025-09" db="UniProtKB">
        <authorList>
            <consortium name="Ensembl"/>
        </authorList>
    </citation>
    <scope>IDENTIFICATION</scope>
</reference>
<dbReference type="FunFam" id="2.60.40.10:FF:000127">
    <property type="entry name" value="titin isoform X1"/>
    <property type="match status" value="2"/>
</dbReference>
<feature type="domain" description="Ig-like" evidence="6">
    <location>
        <begin position="9"/>
        <end position="80"/>
    </location>
</feature>
<dbReference type="Ensembl" id="ENSCJPT00005029780.1">
    <property type="protein sequence ID" value="ENSCJPP00005021714.1"/>
    <property type="gene ID" value="ENSCJPG00005017343.1"/>
</dbReference>
<dbReference type="InterPro" id="IPR013783">
    <property type="entry name" value="Ig-like_fold"/>
</dbReference>
<evidence type="ECO:0000256" key="2">
    <source>
        <dbReference type="ARBA" id="ARBA00006692"/>
    </source>
</evidence>
<sequence>MLIFFTEYPDYELDEKYQEGLMVRQGGVIRLTIPIKGKPIPICKWTKEGQDISKRAMIATSETHTELVIKDAEREDSGTYDLALENKCGKKAVYIKVRVIGIPNPPEGPLEYDDIQARSVRVSWRPPADDGGADILGYIVERREVPKAACYHYFYFFFLLAGEAPAIRKEMQDVTAKLGEAAQLTCQIVGRPLPDIKWYRFGKELVQSRKYKMSSDGRNHTLTVLTDEQEDEGLYTCMATNDVGEIETSGKLLLQASPQFHPGFPLKEKYYAGAGGTLRLHVMYIGRPVPAITWFHGNKPLRGSESVTIENTEHYTHLAIKNVQHKTHAGKYKVQLSNTFGTVDTVLNVEIQDKPDKPEGPIVIESVLKNSVVISWKPPEDDGGAMITNYIIEKREAKEGAEWELVSSSISGTTCRIVNLTENAGYYFRVSAQNTYGIKKPGQPGQPVASAVTKDSCVVSWKPPASDGGAKIRTYYLEKREKKQNKWISVTTDEIRETVYSVKDLIEGLEYEFRVKCENLGGESEWSEVSQPVIPKSDVPIQIHLPKNLEGMGAVHALRGEVVSIKIPFSGKPPPVITWQKGQDLIDTNGHYQVIVTRSFTCLVFPNGVDRKDAGFYIVCAKNRFGIDQKTVELDVADVPDPPRGLKVSDISRDSVNLTWTEPATDGGSRIINYIVEKRATTAERWIRVAQARDTRYTVVNLFGKTTYQFRVIAENKFGQSQEMSENYRCRAVRKVKRRVDAMRLLEHPPEFTLPLYNRTAYVGENVRFGVTITVHPEPRLTWFKSGQRIKPGDDDKYTFESDKGLYQLIINKVTEEDDAEYSIVARNKYGEDSCKANMAQLESSTSKMLKSGVRGEQCNY</sequence>
<dbReference type="PROSITE" id="PS50835">
    <property type="entry name" value="IG_LIKE"/>
    <property type="match status" value="3"/>
</dbReference>
<dbReference type="InterPro" id="IPR036116">
    <property type="entry name" value="FN3_sf"/>
</dbReference>
<dbReference type="FunFam" id="2.60.40.10:FF:001229">
    <property type="entry name" value="titin isoform X1"/>
    <property type="match status" value="1"/>
</dbReference>
<comment type="subcellular location">
    <subcellularLocation>
        <location evidence="1">Cytoplasm</location>
    </subcellularLocation>
</comment>
<dbReference type="GO" id="GO:0008307">
    <property type="term" value="F:structural constituent of muscle"/>
    <property type="evidence" value="ECO:0007669"/>
    <property type="project" value="TreeGrafter"/>
</dbReference>
<protein>
    <recommendedName>
        <fullName evidence="10">Titin</fullName>
    </recommendedName>
</protein>
<dbReference type="GO" id="GO:0031430">
    <property type="term" value="C:M band"/>
    <property type="evidence" value="ECO:0007669"/>
    <property type="project" value="TreeGrafter"/>
</dbReference>
<feature type="domain" description="Ig-like" evidence="6">
    <location>
        <begin position="165"/>
        <end position="253"/>
    </location>
</feature>
<keyword evidence="4" id="KW-0677">Repeat</keyword>
<dbReference type="InterPro" id="IPR036179">
    <property type="entry name" value="Ig-like_dom_sf"/>
</dbReference>
<evidence type="ECO:0000313" key="9">
    <source>
        <dbReference type="Proteomes" id="UP000694412"/>
    </source>
</evidence>
<name>A0A8C2U5P1_COTJA</name>
<dbReference type="SMART" id="SM00409">
    <property type="entry name" value="IG"/>
    <property type="match status" value="5"/>
</dbReference>
<dbReference type="InterPro" id="IPR013098">
    <property type="entry name" value="Ig_I-set"/>
</dbReference>
<dbReference type="FunFam" id="2.60.40.10:FF:000673">
    <property type="entry name" value="Titin a"/>
    <property type="match status" value="1"/>
</dbReference>
<organism evidence="8 9">
    <name type="scientific">Coturnix japonica</name>
    <name type="common">Japanese quail</name>
    <name type="synonym">Coturnix coturnix japonica</name>
    <dbReference type="NCBI Taxonomy" id="93934"/>
    <lineage>
        <taxon>Eukaryota</taxon>
        <taxon>Metazoa</taxon>
        <taxon>Chordata</taxon>
        <taxon>Craniata</taxon>
        <taxon>Vertebrata</taxon>
        <taxon>Euteleostomi</taxon>
        <taxon>Archelosauria</taxon>
        <taxon>Archosauria</taxon>
        <taxon>Dinosauria</taxon>
        <taxon>Saurischia</taxon>
        <taxon>Theropoda</taxon>
        <taxon>Coelurosauria</taxon>
        <taxon>Aves</taxon>
        <taxon>Neognathae</taxon>
        <taxon>Galloanserae</taxon>
        <taxon>Galliformes</taxon>
        <taxon>Phasianidae</taxon>
        <taxon>Perdicinae</taxon>
        <taxon>Coturnix</taxon>
    </lineage>
</organism>
<dbReference type="Pfam" id="PF07679">
    <property type="entry name" value="I-set"/>
    <property type="match status" value="5"/>
</dbReference>
<dbReference type="FunFam" id="2.60.40.10:FF:000147">
    <property type="entry name" value="Myosin light chain kinase"/>
    <property type="match status" value="1"/>
</dbReference>
<feature type="domain" description="Fibronectin type-III" evidence="7">
    <location>
        <begin position="357"/>
        <end position="456"/>
    </location>
</feature>
<dbReference type="FunFam" id="2.60.40.10:FF:000012">
    <property type="entry name" value="titin isoform X1"/>
    <property type="match status" value="1"/>
</dbReference>
<evidence type="ECO:0000256" key="4">
    <source>
        <dbReference type="ARBA" id="ARBA00022737"/>
    </source>
</evidence>
<keyword evidence="5" id="KW-0393">Immunoglobulin domain</keyword>
<dbReference type="InterPro" id="IPR003599">
    <property type="entry name" value="Ig_sub"/>
</dbReference>
<dbReference type="Proteomes" id="UP000694412">
    <property type="component" value="Chromosome 7"/>
</dbReference>
<evidence type="ECO:0000256" key="5">
    <source>
        <dbReference type="ARBA" id="ARBA00023319"/>
    </source>
</evidence>
<accession>A0A8C2U5P1</accession>
<keyword evidence="9" id="KW-1185">Reference proteome</keyword>
<dbReference type="SUPFAM" id="SSF49265">
    <property type="entry name" value="Fibronectin type III"/>
    <property type="match status" value="3"/>
</dbReference>
<dbReference type="SMART" id="SM00408">
    <property type="entry name" value="IGc2"/>
    <property type="match status" value="4"/>
</dbReference>
<dbReference type="InterPro" id="IPR007110">
    <property type="entry name" value="Ig-like_dom"/>
</dbReference>
<dbReference type="Gene3D" id="2.60.40.10">
    <property type="entry name" value="Immunoglobulins"/>
    <property type="match status" value="9"/>
</dbReference>